<keyword evidence="5 8" id="KW-0223">Dioxygenase</keyword>
<dbReference type="PROSITE" id="PS00082">
    <property type="entry name" value="EXTRADIOL_DIOXYGENAS"/>
    <property type="match status" value="1"/>
</dbReference>
<dbReference type="InterPro" id="IPR029068">
    <property type="entry name" value="Glyas_Bleomycin-R_OHBP_Dase"/>
</dbReference>
<evidence type="ECO:0000256" key="2">
    <source>
        <dbReference type="ARBA" id="ARBA00008784"/>
    </source>
</evidence>
<dbReference type="Proteomes" id="UP000654257">
    <property type="component" value="Unassembled WGS sequence"/>
</dbReference>
<dbReference type="PANTHER" id="PTHR21366:SF14">
    <property type="entry name" value="GLYOXALASE DOMAIN-CONTAINING PROTEIN 5"/>
    <property type="match status" value="1"/>
</dbReference>
<name>A0A917G7N1_9NOCA</name>
<dbReference type="PROSITE" id="PS51819">
    <property type="entry name" value="VOC"/>
    <property type="match status" value="2"/>
</dbReference>
<keyword evidence="3" id="KW-0479">Metal-binding</keyword>
<evidence type="ECO:0000256" key="7">
    <source>
        <dbReference type="ARBA" id="ARBA00023004"/>
    </source>
</evidence>
<dbReference type="InterPro" id="IPR050383">
    <property type="entry name" value="GlyoxalaseI/FosfomycinResist"/>
</dbReference>
<evidence type="ECO:0000313" key="10">
    <source>
        <dbReference type="EMBL" id="GGG26963.1"/>
    </source>
</evidence>
<dbReference type="EMBL" id="BMCU01000006">
    <property type="protein sequence ID" value="GGG26963.1"/>
    <property type="molecule type" value="Genomic_DNA"/>
</dbReference>
<feature type="domain" description="VOC" evidence="9">
    <location>
        <begin position="23"/>
        <end position="135"/>
    </location>
</feature>
<gene>
    <name evidence="10" type="ORF">GCM10007304_45960</name>
</gene>
<organism evidence="10 11">
    <name type="scientific">Rhodococcoides trifolii</name>
    <dbReference type="NCBI Taxonomy" id="908250"/>
    <lineage>
        <taxon>Bacteria</taxon>
        <taxon>Bacillati</taxon>
        <taxon>Actinomycetota</taxon>
        <taxon>Actinomycetes</taxon>
        <taxon>Mycobacteriales</taxon>
        <taxon>Nocardiaceae</taxon>
        <taxon>Rhodococcoides</taxon>
    </lineage>
</organism>
<evidence type="ECO:0000256" key="1">
    <source>
        <dbReference type="ARBA" id="ARBA00001954"/>
    </source>
</evidence>
<protein>
    <submittedName>
        <fullName evidence="10">Catechol 2,3-dioxygenase</fullName>
    </submittedName>
</protein>
<dbReference type="GO" id="GO:0008198">
    <property type="term" value="F:ferrous iron binding"/>
    <property type="evidence" value="ECO:0007669"/>
    <property type="project" value="InterPro"/>
</dbReference>
<dbReference type="RefSeq" id="WP_188547398.1">
    <property type="nucleotide sequence ID" value="NZ_BMCU01000006.1"/>
</dbReference>
<reference evidence="10" key="1">
    <citation type="journal article" date="2014" name="Int. J. Syst. Evol. Microbiol.">
        <title>Complete genome sequence of Corynebacterium casei LMG S-19264T (=DSM 44701T), isolated from a smear-ripened cheese.</title>
        <authorList>
            <consortium name="US DOE Joint Genome Institute (JGI-PGF)"/>
            <person name="Walter F."/>
            <person name="Albersmeier A."/>
            <person name="Kalinowski J."/>
            <person name="Ruckert C."/>
        </authorList>
    </citation>
    <scope>NUCLEOTIDE SEQUENCE</scope>
    <source>
        <strain evidence="10">CCM 7905</strain>
    </source>
</reference>
<evidence type="ECO:0000256" key="3">
    <source>
        <dbReference type="ARBA" id="ARBA00022723"/>
    </source>
</evidence>
<sequence length="309" mass="34576">MLRIEHPVVDDDDTISWKGLLQNTDHTVIRVPDLETAIRWYEQVLGLAVVEASHGHAYLASPVTGTIILGLREDGTGLASVNFRARTSTAFDLLGSKLDNAGIATTVESERQRPGVLETLSLTIPTGHTFEIVRAETDPPAAPVSGEYRPGAIDVRTSHLQLRTTDVKHMTEFLSVMGFRSSTFVSLPGSDGFFIQFLRINEFHHQIAILTGQNGVHHVALELDEADFWRFLDNLQMLKNAAEYGPVRHHEGNMLSIYVRDPFGNRIEITSTMETVGFDYAPTAAGHEPWYHMNMWGPQPPESWETEWM</sequence>
<comment type="cofactor">
    <cofactor evidence="1 8">
        <name>Fe(2+)</name>
        <dbReference type="ChEBI" id="CHEBI:29033"/>
    </cofactor>
</comment>
<dbReference type="InterPro" id="IPR037523">
    <property type="entry name" value="VOC_core"/>
</dbReference>
<accession>A0A917G7N1</accession>
<reference evidence="10" key="2">
    <citation type="submission" date="2020-09" db="EMBL/GenBank/DDBJ databases">
        <authorList>
            <person name="Sun Q."/>
            <person name="Sedlacek I."/>
        </authorList>
    </citation>
    <scope>NUCLEOTIDE SEQUENCE</scope>
    <source>
        <strain evidence="10">CCM 7905</strain>
    </source>
</reference>
<keyword evidence="6 8" id="KW-0560">Oxidoreductase</keyword>
<proteinExistence type="inferred from homology"/>
<evidence type="ECO:0000256" key="5">
    <source>
        <dbReference type="ARBA" id="ARBA00022964"/>
    </source>
</evidence>
<comment type="caution">
    <text evidence="10">The sequence shown here is derived from an EMBL/GenBank/DDBJ whole genome shotgun (WGS) entry which is preliminary data.</text>
</comment>
<keyword evidence="11" id="KW-1185">Reference proteome</keyword>
<evidence type="ECO:0000259" key="9">
    <source>
        <dbReference type="PROSITE" id="PS51819"/>
    </source>
</evidence>
<dbReference type="PANTHER" id="PTHR21366">
    <property type="entry name" value="GLYOXALASE FAMILY PROTEIN"/>
    <property type="match status" value="1"/>
</dbReference>
<feature type="domain" description="VOC" evidence="9">
    <location>
        <begin position="156"/>
        <end position="272"/>
    </location>
</feature>
<keyword evidence="4 8" id="KW-0058">Aromatic hydrocarbons catabolism</keyword>
<dbReference type="Pfam" id="PF00903">
    <property type="entry name" value="Glyoxalase"/>
    <property type="match status" value="2"/>
</dbReference>
<evidence type="ECO:0000256" key="6">
    <source>
        <dbReference type="ARBA" id="ARBA00023002"/>
    </source>
</evidence>
<dbReference type="InterPro" id="IPR004360">
    <property type="entry name" value="Glyas_Fos-R_dOase_dom"/>
</dbReference>
<dbReference type="SUPFAM" id="SSF54593">
    <property type="entry name" value="Glyoxalase/Bleomycin resistance protein/Dihydroxybiphenyl dioxygenase"/>
    <property type="match status" value="1"/>
</dbReference>
<dbReference type="GO" id="GO:0051213">
    <property type="term" value="F:dioxygenase activity"/>
    <property type="evidence" value="ECO:0007669"/>
    <property type="project" value="UniProtKB-KW"/>
</dbReference>
<dbReference type="InterPro" id="IPR000486">
    <property type="entry name" value="Xdiol_ring_cleave_dOase_1/2"/>
</dbReference>
<evidence type="ECO:0000313" key="11">
    <source>
        <dbReference type="Proteomes" id="UP000654257"/>
    </source>
</evidence>
<dbReference type="AlphaFoldDB" id="A0A917G7N1"/>
<evidence type="ECO:0000256" key="4">
    <source>
        <dbReference type="ARBA" id="ARBA00022797"/>
    </source>
</evidence>
<keyword evidence="7 8" id="KW-0408">Iron</keyword>
<comment type="similarity">
    <text evidence="2 8">Belongs to the extradiol ring-cleavage dioxygenase family.</text>
</comment>
<evidence type="ECO:0000256" key="8">
    <source>
        <dbReference type="RuleBase" id="RU000683"/>
    </source>
</evidence>
<dbReference type="Gene3D" id="3.10.180.10">
    <property type="entry name" value="2,3-Dihydroxybiphenyl 1,2-Dioxygenase, domain 1"/>
    <property type="match status" value="2"/>
</dbReference>